<evidence type="ECO:0000313" key="7">
    <source>
        <dbReference type="Proteomes" id="UP000366065"/>
    </source>
</evidence>
<gene>
    <name evidence="6" type="ORF">PCA20602_04633</name>
</gene>
<dbReference type="Proteomes" id="UP000366065">
    <property type="component" value="Unassembled WGS sequence"/>
</dbReference>
<feature type="domain" description="HTH lysR-type" evidence="5">
    <location>
        <begin position="4"/>
        <end position="61"/>
    </location>
</feature>
<evidence type="ECO:0000256" key="2">
    <source>
        <dbReference type="ARBA" id="ARBA00023015"/>
    </source>
</evidence>
<evidence type="ECO:0000313" key="6">
    <source>
        <dbReference type="EMBL" id="VVE49861.1"/>
    </source>
</evidence>
<dbReference type="PANTHER" id="PTHR30579">
    <property type="entry name" value="TRANSCRIPTIONAL REGULATOR"/>
    <property type="match status" value="1"/>
</dbReference>
<dbReference type="InterPro" id="IPR050176">
    <property type="entry name" value="LTTR"/>
</dbReference>
<accession>A0ABY6WB54</accession>
<sequence>MTTLDIESVSAFVLTADLGSFTKAARALGTSQAAISVKIKRLEDRLGYRLLERTPRKVQLTSHGATFLHPARHFVSAHEMAVRGLSVATQRLTLGISDQVAGPGLPALLANLNVHAPNLVVEVHIEASRNLMDAFERGAMDAVIVRREDNRRGGERLLKERMGWFAAAHWSHDPTQPLRLAALAPSCGIRNVATQTLDAAKIAWTEVFLGGGLGAISAAVSAGLAVAPMPYSVAPVGALDVGSSLGLPTLPDSEVVLHSGLSDQTSRRALDTLAAWWRGGASPR</sequence>
<dbReference type="EMBL" id="CABPRV010000014">
    <property type="protein sequence ID" value="VVE49861.1"/>
    <property type="molecule type" value="Genomic_DNA"/>
</dbReference>
<dbReference type="Gene3D" id="1.10.10.10">
    <property type="entry name" value="Winged helix-like DNA-binding domain superfamily/Winged helix DNA-binding domain"/>
    <property type="match status" value="1"/>
</dbReference>
<dbReference type="Pfam" id="PF00126">
    <property type="entry name" value="HTH_1"/>
    <property type="match status" value="1"/>
</dbReference>
<organism evidence="6 7">
    <name type="scientific">Pandoraea capi</name>
    <dbReference type="NCBI Taxonomy" id="2508286"/>
    <lineage>
        <taxon>Bacteria</taxon>
        <taxon>Pseudomonadati</taxon>
        <taxon>Pseudomonadota</taxon>
        <taxon>Betaproteobacteria</taxon>
        <taxon>Burkholderiales</taxon>
        <taxon>Burkholderiaceae</taxon>
        <taxon>Pandoraea</taxon>
    </lineage>
</organism>
<dbReference type="Gene3D" id="3.40.190.10">
    <property type="entry name" value="Periplasmic binding protein-like II"/>
    <property type="match status" value="2"/>
</dbReference>
<evidence type="ECO:0000259" key="5">
    <source>
        <dbReference type="PROSITE" id="PS50931"/>
    </source>
</evidence>
<dbReference type="InterPro" id="IPR036390">
    <property type="entry name" value="WH_DNA-bd_sf"/>
</dbReference>
<protein>
    <submittedName>
        <fullName evidence="6">LysR family transcriptional regulator</fullName>
    </submittedName>
</protein>
<dbReference type="InterPro" id="IPR036388">
    <property type="entry name" value="WH-like_DNA-bd_sf"/>
</dbReference>
<name>A0ABY6WB54_9BURK</name>
<comment type="similarity">
    <text evidence="1">Belongs to the LysR transcriptional regulatory family.</text>
</comment>
<dbReference type="Pfam" id="PF03466">
    <property type="entry name" value="LysR_substrate"/>
    <property type="match status" value="1"/>
</dbReference>
<keyword evidence="3" id="KW-0238">DNA-binding</keyword>
<reference evidence="6 7" key="1">
    <citation type="submission" date="2019-08" db="EMBL/GenBank/DDBJ databases">
        <authorList>
            <person name="Peeters C."/>
        </authorList>
    </citation>
    <scope>NUCLEOTIDE SEQUENCE [LARGE SCALE GENOMIC DNA]</scope>
    <source>
        <strain evidence="6 7">LMG 20602</strain>
    </source>
</reference>
<keyword evidence="4" id="KW-0804">Transcription</keyword>
<evidence type="ECO:0000256" key="3">
    <source>
        <dbReference type="ARBA" id="ARBA00023125"/>
    </source>
</evidence>
<dbReference type="SUPFAM" id="SSF46785">
    <property type="entry name" value="Winged helix' DNA-binding domain"/>
    <property type="match status" value="1"/>
</dbReference>
<comment type="caution">
    <text evidence="6">The sequence shown here is derived from an EMBL/GenBank/DDBJ whole genome shotgun (WGS) entry which is preliminary data.</text>
</comment>
<dbReference type="PRINTS" id="PR00039">
    <property type="entry name" value="HTHLYSR"/>
</dbReference>
<dbReference type="PROSITE" id="PS50931">
    <property type="entry name" value="HTH_LYSR"/>
    <property type="match status" value="1"/>
</dbReference>
<evidence type="ECO:0000256" key="4">
    <source>
        <dbReference type="ARBA" id="ARBA00023163"/>
    </source>
</evidence>
<keyword evidence="2" id="KW-0805">Transcription regulation</keyword>
<evidence type="ECO:0000256" key="1">
    <source>
        <dbReference type="ARBA" id="ARBA00009437"/>
    </source>
</evidence>
<dbReference type="PANTHER" id="PTHR30579:SF7">
    <property type="entry name" value="HTH-TYPE TRANSCRIPTIONAL REGULATOR LRHA-RELATED"/>
    <property type="match status" value="1"/>
</dbReference>
<dbReference type="RefSeq" id="WP_150723181.1">
    <property type="nucleotide sequence ID" value="NZ_CABPRV010000014.1"/>
</dbReference>
<dbReference type="InterPro" id="IPR000847">
    <property type="entry name" value="LysR_HTH_N"/>
</dbReference>
<keyword evidence="7" id="KW-1185">Reference proteome</keyword>
<dbReference type="InterPro" id="IPR005119">
    <property type="entry name" value="LysR_subst-bd"/>
</dbReference>
<proteinExistence type="inferred from homology"/>
<dbReference type="SUPFAM" id="SSF53850">
    <property type="entry name" value="Periplasmic binding protein-like II"/>
    <property type="match status" value="1"/>
</dbReference>